<dbReference type="PANTHER" id="PTHR43066">
    <property type="entry name" value="RHOMBOID-RELATED PROTEIN"/>
    <property type="match status" value="1"/>
</dbReference>
<comment type="subcellular location">
    <subcellularLocation>
        <location evidence="1">Membrane</location>
        <topology evidence="1">Multi-pass membrane protein</topology>
    </subcellularLocation>
</comment>
<evidence type="ECO:0000259" key="7">
    <source>
        <dbReference type="Pfam" id="PF01694"/>
    </source>
</evidence>
<dbReference type="FunFam" id="1.20.1540.10:FF:000013">
    <property type="entry name" value="Rhomboid protease aarA"/>
    <property type="match status" value="1"/>
</dbReference>
<dbReference type="Pfam" id="PF01694">
    <property type="entry name" value="Rhomboid"/>
    <property type="match status" value="1"/>
</dbReference>
<organism evidence="8 9">
    <name type="scientific">[Myrmecia] bisecta</name>
    <dbReference type="NCBI Taxonomy" id="41462"/>
    <lineage>
        <taxon>Eukaryota</taxon>
        <taxon>Viridiplantae</taxon>
        <taxon>Chlorophyta</taxon>
        <taxon>core chlorophytes</taxon>
        <taxon>Trebouxiophyceae</taxon>
        <taxon>Trebouxiales</taxon>
        <taxon>Trebouxiaceae</taxon>
        <taxon>Myrmecia</taxon>
    </lineage>
</organism>
<evidence type="ECO:0000313" key="8">
    <source>
        <dbReference type="EMBL" id="KAK9820008.1"/>
    </source>
</evidence>
<keyword evidence="5 6" id="KW-0472">Membrane</keyword>
<dbReference type="InterPro" id="IPR022764">
    <property type="entry name" value="Peptidase_S54_rhomboid_dom"/>
</dbReference>
<accession>A0AAW1QF90</accession>
<dbReference type="SUPFAM" id="SSF144091">
    <property type="entry name" value="Rhomboid-like"/>
    <property type="match status" value="1"/>
</dbReference>
<evidence type="ECO:0000256" key="3">
    <source>
        <dbReference type="ARBA" id="ARBA00022692"/>
    </source>
</evidence>
<evidence type="ECO:0000256" key="4">
    <source>
        <dbReference type="ARBA" id="ARBA00022989"/>
    </source>
</evidence>
<evidence type="ECO:0000256" key="2">
    <source>
        <dbReference type="ARBA" id="ARBA00009045"/>
    </source>
</evidence>
<evidence type="ECO:0000256" key="6">
    <source>
        <dbReference type="SAM" id="Phobius"/>
    </source>
</evidence>
<keyword evidence="4 6" id="KW-1133">Transmembrane helix</keyword>
<dbReference type="GO" id="GO:0016020">
    <property type="term" value="C:membrane"/>
    <property type="evidence" value="ECO:0007669"/>
    <property type="project" value="UniProtKB-SubCell"/>
</dbReference>
<feature type="transmembrane region" description="Helical" evidence="6">
    <location>
        <begin position="130"/>
        <end position="149"/>
    </location>
</feature>
<dbReference type="InterPro" id="IPR035952">
    <property type="entry name" value="Rhomboid-like_sf"/>
</dbReference>
<feature type="transmembrane region" description="Helical" evidence="6">
    <location>
        <begin position="58"/>
        <end position="78"/>
    </location>
</feature>
<dbReference type="EMBL" id="JALJOR010000003">
    <property type="protein sequence ID" value="KAK9820008.1"/>
    <property type="molecule type" value="Genomic_DNA"/>
</dbReference>
<feature type="transmembrane region" description="Helical" evidence="6">
    <location>
        <begin position="221"/>
        <end position="240"/>
    </location>
</feature>
<dbReference type="PANTHER" id="PTHR43066:SF5">
    <property type="entry name" value="RHOMBOID-LIKE PROTEIN 11, CHLOROPLASTIC-RELATED"/>
    <property type="match status" value="1"/>
</dbReference>
<evidence type="ECO:0000313" key="9">
    <source>
        <dbReference type="Proteomes" id="UP001489004"/>
    </source>
</evidence>
<proteinExistence type="inferred from homology"/>
<dbReference type="Proteomes" id="UP001489004">
    <property type="component" value="Unassembled WGS sequence"/>
</dbReference>
<dbReference type="GO" id="GO:0004252">
    <property type="term" value="F:serine-type endopeptidase activity"/>
    <property type="evidence" value="ECO:0007669"/>
    <property type="project" value="InterPro"/>
</dbReference>
<comment type="caution">
    <text evidence="8">The sequence shown here is derived from an EMBL/GenBank/DDBJ whole genome shotgun (WGS) entry which is preliminary data.</text>
</comment>
<gene>
    <name evidence="8" type="ORF">WJX72_005045</name>
</gene>
<dbReference type="Gene3D" id="1.20.1540.10">
    <property type="entry name" value="Rhomboid-like"/>
    <property type="match status" value="1"/>
</dbReference>
<keyword evidence="3 6" id="KW-0812">Transmembrane</keyword>
<comment type="similarity">
    <text evidence="2">Belongs to the peptidase S54 family.</text>
</comment>
<sequence length="246" mass="26486">MSLTAVGQPVGAKANDVNDFTNFADLEFDKKYGASNPPKSVPKTPAKKEVSIGNSGNGVFSLLLLNLGVFVASNILQLPRTRLLFLDHAAPRWWQFITCAFCHASWDHISSNLFLLYFFGRIVEEEEGWFGVWGTYLICALGGSLASYYTMPAATMSLGASGAVFGMFAVAVLTKLRFNLKKLLECLILGQFVVKQVLQEVQAQAAISTGKVIAGQQIGHLAHLGGALAGVIIVFMLSRLPAVSDA</sequence>
<evidence type="ECO:0000256" key="5">
    <source>
        <dbReference type="ARBA" id="ARBA00023136"/>
    </source>
</evidence>
<protein>
    <recommendedName>
        <fullName evidence="7">Peptidase S54 rhomboid domain-containing protein</fullName>
    </recommendedName>
</protein>
<name>A0AAW1QF90_9CHLO</name>
<dbReference type="AlphaFoldDB" id="A0AAW1QF90"/>
<feature type="transmembrane region" description="Helical" evidence="6">
    <location>
        <begin position="155"/>
        <end position="174"/>
    </location>
</feature>
<evidence type="ECO:0000256" key="1">
    <source>
        <dbReference type="ARBA" id="ARBA00004141"/>
    </source>
</evidence>
<keyword evidence="9" id="KW-1185">Reference proteome</keyword>
<feature type="transmembrane region" description="Helical" evidence="6">
    <location>
        <begin position="93"/>
        <end position="118"/>
    </location>
</feature>
<reference evidence="8 9" key="1">
    <citation type="journal article" date="2024" name="Nat. Commun.">
        <title>Phylogenomics reveals the evolutionary origins of lichenization in chlorophyte algae.</title>
        <authorList>
            <person name="Puginier C."/>
            <person name="Libourel C."/>
            <person name="Otte J."/>
            <person name="Skaloud P."/>
            <person name="Haon M."/>
            <person name="Grisel S."/>
            <person name="Petersen M."/>
            <person name="Berrin J.G."/>
            <person name="Delaux P.M."/>
            <person name="Dal Grande F."/>
            <person name="Keller J."/>
        </authorList>
    </citation>
    <scope>NUCLEOTIDE SEQUENCE [LARGE SCALE GENOMIC DNA]</scope>
    <source>
        <strain evidence="8 9">SAG 2043</strain>
    </source>
</reference>
<feature type="domain" description="Peptidase S54 rhomboid" evidence="7">
    <location>
        <begin position="92"/>
        <end position="239"/>
    </location>
</feature>